<dbReference type="InterPro" id="IPR006603">
    <property type="entry name" value="PQ-loop_rpt"/>
</dbReference>
<dbReference type="InterPro" id="IPR047662">
    <property type="entry name" value="SemiSWEET"/>
</dbReference>
<feature type="transmembrane region" description="Helical" evidence="5">
    <location>
        <begin position="37"/>
        <end position="54"/>
    </location>
</feature>
<sequence>MDIDLTWTGYVAATLTTVAFVPQAVKTLRTRDTRSISLHMYLVFTVGVAFWLAYGVALHSWPMIVSNTVTLGLAGTILAMKLRWR</sequence>
<keyword evidence="2 5" id="KW-0812">Transmembrane</keyword>
<comment type="caution">
    <text evidence="6">The sequence shown here is derived from an EMBL/GenBank/DDBJ whole genome shotgun (WGS) entry which is preliminary data.</text>
</comment>
<dbReference type="PATRIC" id="fig|1300345.3.peg.562"/>
<dbReference type="eggNOG" id="COG4095">
    <property type="taxonomic scope" value="Bacteria"/>
</dbReference>
<feature type="transmembrane region" description="Helical" evidence="5">
    <location>
        <begin position="60"/>
        <end position="80"/>
    </location>
</feature>
<name>A0A0A2WPR3_9GAMM</name>
<dbReference type="EMBL" id="JRKJ01000002">
    <property type="protein sequence ID" value="KGQ20722.1"/>
    <property type="molecule type" value="Genomic_DNA"/>
</dbReference>
<dbReference type="Proteomes" id="UP000030518">
    <property type="component" value="Unassembled WGS sequence"/>
</dbReference>
<keyword evidence="4 5" id="KW-0472">Membrane</keyword>
<gene>
    <name evidence="6" type="ORF">LF41_1261</name>
</gene>
<evidence type="ECO:0000256" key="3">
    <source>
        <dbReference type="ARBA" id="ARBA00022989"/>
    </source>
</evidence>
<comment type="subcellular location">
    <subcellularLocation>
        <location evidence="1">Membrane</location>
        <topology evidence="1">Multi-pass membrane protein</topology>
    </subcellularLocation>
</comment>
<evidence type="ECO:0000256" key="4">
    <source>
        <dbReference type="ARBA" id="ARBA00023136"/>
    </source>
</evidence>
<dbReference type="Pfam" id="PF04193">
    <property type="entry name" value="PQ-loop"/>
    <property type="match status" value="1"/>
</dbReference>
<evidence type="ECO:0000256" key="1">
    <source>
        <dbReference type="ARBA" id="ARBA00004141"/>
    </source>
</evidence>
<dbReference type="STRING" id="1300345.LF41_1261"/>
<dbReference type="AlphaFoldDB" id="A0A0A2WPR3"/>
<accession>A0A0A2WPR3</accession>
<protein>
    <submittedName>
        <fullName evidence="6">PQ-loop domain containing protein</fullName>
    </submittedName>
</protein>
<dbReference type="GO" id="GO:0016020">
    <property type="term" value="C:membrane"/>
    <property type="evidence" value="ECO:0007669"/>
    <property type="project" value="UniProtKB-SubCell"/>
</dbReference>
<organism evidence="6 7">
    <name type="scientific">Lysobacter dokdonensis DS-58</name>
    <dbReference type="NCBI Taxonomy" id="1300345"/>
    <lineage>
        <taxon>Bacteria</taxon>
        <taxon>Pseudomonadati</taxon>
        <taxon>Pseudomonadota</taxon>
        <taxon>Gammaproteobacteria</taxon>
        <taxon>Lysobacterales</taxon>
        <taxon>Lysobacteraceae</taxon>
        <taxon>Noviluteimonas</taxon>
    </lineage>
</organism>
<dbReference type="NCBIfam" id="NF037968">
    <property type="entry name" value="SemiSWEET_2"/>
    <property type="match status" value="1"/>
</dbReference>
<evidence type="ECO:0000313" key="7">
    <source>
        <dbReference type="Proteomes" id="UP000030518"/>
    </source>
</evidence>
<proteinExistence type="predicted"/>
<reference evidence="6 7" key="1">
    <citation type="submission" date="2014-09" db="EMBL/GenBank/DDBJ databases">
        <title>Genome sequences of Lysobacter dokdonensis DS-58.</title>
        <authorList>
            <person name="Kim J.F."/>
            <person name="Kwak M.-J."/>
        </authorList>
    </citation>
    <scope>NUCLEOTIDE SEQUENCE [LARGE SCALE GENOMIC DNA]</scope>
    <source>
        <strain evidence="6 7">DS-58</strain>
    </source>
</reference>
<evidence type="ECO:0000256" key="5">
    <source>
        <dbReference type="SAM" id="Phobius"/>
    </source>
</evidence>
<feature type="transmembrane region" description="Helical" evidence="5">
    <location>
        <begin position="6"/>
        <end position="25"/>
    </location>
</feature>
<dbReference type="RefSeq" id="WP_036165378.1">
    <property type="nucleotide sequence ID" value="NZ_JRKJ01000002.1"/>
</dbReference>
<dbReference type="OrthoDB" id="122062at2"/>
<dbReference type="GO" id="GO:0051119">
    <property type="term" value="F:sugar transmembrane transporter activity"/>
    <property type="evidence" value="ECO:0007669"/>
    <property type="project" value="InterPro"/>
</dbReference>
<dbReference type="Gene3D" id="1.20.1280.290">
    <property type="match status" value="1"/>
</dbReference>
<keyword evidence="3 5" id="KW-1133">Transmembrane helix</keyword>
<evidence type="ECO:0000313" key="6">
    <source>
        <dbReference type="EMBL" id="KGQ20722.1"/>
    </source>
</evidence>
<evidence type="ECO:0000256" key="2">
    <source>
        <dbReference type="ARBA" id="ARBA00022692"/>
    </source>
</evidence>
<keyword evidence="7" id="KW-1185">Reference proteome</keyword>